<proteinExistence type="predicted"/>
<evidence type="ECO:0000313" key="1">
    <source>
        <dbReference type="EMBL" id="MEE3716864.1"/>
    </source>
</evidence>
<dbReference type="Proteomes" id="UP001333818">
    <property type="component" value="Unassembled WGS sequence"/>
</dbReference>
<dbReference type="RefSeq" id="WP_330483292.1">
    <property type="nucleotide sequence ID" value="NZ_JAZBJZ010000027.1"/>
</dbReference>
<name>A0AAW9PZ62_9CYAN</name>
<gene>
    <name evidence="1" type="ORF">V2H45_08920</name>
</gene>
<organism evidence="1 2">
    <name type="scientific">Tumidithrix elongata BACA0141</name>
    <dbReference type="NCBI Taxonomy" id="2716417"/>
    <lineage>
        <taxon>Bacteria</taxon>
        <taxon>Bacillati</taxon>
        <taxon>Cyanobacteriota</taxon>
        <taxon>Cyanophyceae</taxon>
        <taxon>Pseudanabaenales</taxon>
        <taxon>Pseudanabaenaceae</taxon>
        <taxon>Tumidithrix</taxon>
        <taxon>Tumidithrix elongata</taxon>
    </lineage>
</organism>
<accession>A0AAW9PZ62</accession>
<keyword evidence="2" id="KW-1185">Reference proteome</keyword>
<sequence>MQNALIFAFAAGRILKGITNQGSYRIHQSKVVPGLAIATLQEALSMSRTKSQSEVGSWLMEQFQTESLK</sequence>
<dbReference type="AlphaFoldDB" id="A0AAW9PZ62"/>
<dbReference type="EMBL" id="JAZBJZ010000027">
    <property type="protein sequence ID" value="MEE3716864.1"/>
    <property type="molecule type" value="Genomic_DNA"/>
</dbReference>
<evidence type="ECO:0000313" key="2">
    <source>
        <dbReference type="Proteomes" id="UP001333818"/>
    </source>
</evidence>
<comment type="caution">
    <text evidence="1">The sequence shown here is derived from an EMBL/GenBank/DDBJ whole genome shotgun (WGS) entry which is preliminary data.</text>
</comment>
<reference evidence="1" key="1">
    <citation type="submission" date="2024-01" db="EMBL/GenBank/DDBJ databases">
        <title>Bank of Algae and Cyanobacteria of the Azores (BACA) strain genomes.</title>
        <authorList>
            <person name="Luz R."/>
            <person name="Cordeiro R."/>
            <person name="Fonseca A."/>
            <person name="Goncalves V."/>
        </authorList>
    </citation>
    <scope>NUCLEOTIDE SEQUENCE</scope>
    <source>
        <strain evidence="1">BACA0141</strain>
    </source>
</reference>
<protein>
    <submittedName>
        <fullName evidence="1">Uncharacterized protein</fullName>
    </submittedName>
</protein>